<protein>
    <submittedName>
        <fullName evidence="1">Uncharacterized protein</fullName>
    </submittedName>
</protein>
<reference evidence="1 2" key="1">
    <citation type="submission" date="2020-03" db="EMBL/GenBank/DDBJ databases">
        <title>Soil Listeria distribution.</title>
        <authorList>
            <person name="Liao J."/>
            <person name="Wiedmann M."/>
        </authorList>
    </citation>
    <scope>NUCLEOTIDE SEQUENCE [LARGE SCALE GENOMIC DNA]</scope>
    <source>
        <strain evidence="1 2">FSL L7-1507</strain>
    </source>
</reference>
<dbReference type="RefSeq" id="WP_185374468.1">
    <property type="nucleotide sequence ID" value="NZ_JAARRM010000004.1"/>
</dbReference>
<dbReference type="EMBL" id="JAARRM010000004">
    <property type="protein sequence ID" value="MBC1522124.1"/>
    <property type="molecule type" value="Genomic_DNA"/>
</dbReference>
<organism evidence="1 2">
    <name type="scientific">Listeria aquatica</name>
    <dbReference type="NCBI Taxonomy" id="1494960"/>
    <lineage>
        <taxon>Bacteria</taxon>
        <taxon>Bacillati</taxon>
        <taxon>Bacillota</taxon>
        <taxon>Bacilli</taxon>
        <taxon>Bacillales</taxon>
        <taxon>Listeriaceae</taxon>
        <taxon>Listeria</taxon>
    </lineage>
</organism>
<gene>
    <name evidence="1" type="ORF">HB912_10745</name>
</gene>
<dbReference type="AlphaFoldDB" id="A0A841ZRU2"/>
<evidence type="ECO:0000313" key="2">
    <source>
        <dbReference type="Proteomes" id="UP000559885"/>
    </source>
</evidence>
<proteinExistence type="predicted"/>
<evidence type="ECO:0000313" key="1">
    <source>
        <dbReference type="EMBL" id="MBC1522124.1"/>
    </source>
</evidence>
<comment type="caution">
    <text evidence="1">The sequence shown here is derived from an EMBL/GenBank/DDBJ whole genome shotgun (WGS) entry which is preliminary data.</text>
</comment>
<sequence length="168" mass="19771">MKVKSYENKVIEDDMEVDYYVPVTVSFPENDDKHNLGELYYYRFINEHESFIEVKINSITQKIVEVVFTSINDIEDSNFSIEEYEEKNPVIETDIFSENTIVTKEADFNIFRGNKNLYFKLNEENLDSIIKMSKHLSLFLNVENKIIGMGFSDFSEEEWSEINDSIKG</sequence>
<dbReference type="Proteomes" id="UP000559885">
    <property type="component" value="Unassembled WGS sequence"/>
</dbReference>
<name>A0A841ZRU2_9LIST</name>
<accession>A0A841ZRU2</accession>